<reference evidence="1 2" key="1">
    <citation type="submission" date="2024-09" db="EMBL/GenBank/DDBJ databases">
        <authorList>
            <person name="Sun Q."/>
            <person name="Mori K."/>
        </authorList>
    </citation>
    <scope>NUCLEOTIDE SEQUENCE [LARGE SCALE GENOMIC DNA]</scope>
    <source>
        <strain evidence="1 2">TISTR 2452</strain>
    </source>
</reference>
<organism evidence="1 2">
    <name type="scientific">Paenibacillus aurantiacus</name>
    <dbReference type="NCBI Taxonomy" id="1936118"/>
    <lineage>
        <taxon>Bacteria</taxon>
        <taxon>Bacillati</taxon>
        <taxon>Bacillota</taxon>
        <taxon>Bacilli</taxon>
        <taxon>Bacillales</taxon>
        <taxon>Paenibacillaceae</taxon>
        <taxon>Paenibacillus</taxon>
    </lineage>
</organism>
<accession>A0ABV5KIE9</accession>
<proteinExistence type="predicted"/>
<evidence type="ECO:0000313" key="1">
    <source>
        <dbReference type="EMBL" id="MFB9324991.1"/>
    </source>
</evidence>
<dbReference type="RefSeq" id="WP_377489968.1">
    <property type="nucleotide sequence ID" value="NZ_JBHMDO010000008.1"/>
</dbReference>
<dbReference type="InterPro" id="IPR036689">
    <property type="entry name" value="ESAT-6-like_sf"/>
</dbReference>
<keyword evidence="2" id="KW-1185">Reference proteome</keyword>
<comment type="caution">
    <text evidence="1">The sequence shown here is derived from an EMBL/GenBank/DDBJ whole genome shotgun (WGS) entry which is preliminary data.</text>
</comment>
<dbReference type="Pfam" id="PF06013">
    <property type="entry name" value="WXG100"/>
    <property type="match status" value="1"/>
</dbReference>
<dbReference type="Proteomes" id="UP001589747">
    <property type="component" value="Unassembled WGS sequence"/>
</dbReference>
<dbReference type="EMBL" id="JBHMDO010000008">
    <property type="protein sequence ID" value="MFB9324991.1"/>
    <property type="molecule type" value="Genomic_DNA"/>
</dbReference>
<gene>
    <name evidence="1" type="ORF">ACFFSY_03530</name>
</gene>
<name>A0ABV5KIE9_9BACL</name>
<sequence>MELRINYAQVIRQSNECRELANQLRKEITALDNFMGQIKLNWQGQAAEAYLKQCELLKEQLTASSKKVEHVSGTIRDVADRIKREDEAAAERAQRLSQGK</sequence>
<evidence type="ECO:0000313" key="2">
    <source>
        <dbReference type="Proteomes" id="UP001589747"/>
    </source>
</evidence>
<dbReference type="InterPro" id="IPR010310">
    <property type="entry name" value="T7SS_ESAT-6-like"/>
</dbReference>
<protein>
    <submittedName>
        <fullName evidence="1">WXG100 family type VII secretion target</fullName>
    </submittedName>
</protein>
<dbReference type="Gene3D" id="1.10.287.1060">
    <property type="entry name" value="ESAT-6-like"/>
    <property type="match status" value="1"/>
</dbReference>
<dbReference type="SUPFAM" id="SSF140453">
    <property type="entry name" value="EsxAB dimer-like"/>
    <property type="match status" value="1"/>
</dbReference>